<dbReference type="SUPFAM" id="SSF47794">
    <property type="entry name" value="Rad51 N-terminal domain-like"/>
    <property type="match status" value="1"/>
</dbReference>
<dbReference type="GO" id="GO:0042148">
    <property type="term" value="P:DNA strand invasion"/>
    <property type="evidence" value="ECO:0007669"/>
    <property type="project" value="TreeGrafter"/>
</dbReference>
<dbReference type="GO" id="GO:0003690">
    <property type="term" value="F:double-stranded DNA binding"/>
    <property type="evidence" value="ECO:0007669"/>
    <property type="project" value="TreeGrafter"/>
</dbReference>
<dbReference type="GO" id="GO:0000166">
    <property type="term" value="F:nucleotide binding"/>
    <property type="evidence" value="ECO:0007669"/>
    <property type="project" value="InterPro"/>
</dbReference>
<dbReference type="InterPro" id="IPR027417">
    <property type="entry name" value="P-loop_NTPase"/>
</dbReference>
<dbReference type="GO" id="GO:0000794">
    <property type="term" value="C:condensed nuclear chromosome"/>
    <property type="evidence" value="ECO:0007669"/>
    <property type="project" value="TreeGrafter"/>
</dbReference>
<accession>A0A6V7QSS6</accession>
<proteinExistence type="predicted"/>
<feature type="domain" description="Rad51-like C-terminal" evidence="2">
    <location>
        <begin position="103"/>
        <end position="141"/>
    </location>
</feature>
<protein>
    <recommendedName>
        <fullName evidence="2">Rad51-like C-terminal domain-containing protein</fullName>
    </recommendedName>
</protein>
<dbReference type="Gene3D" id="1.10.150.20">
    <property type="entry name" value="5' to 3' exonuclease, C-terminal subdomain"/>
    <property type="match status" value="1"/>
</dbReference>
<reference evidence="3" key="1">
    <citation type="submission" date="2020-07" db="EMBL/GenBank/DDBJ databases">
        <authorList>
            <person name="Lin J."/>
        </authorList>
    </citation>
    <scope>NUCLEOTIDE SEQUENCE</scope>
</reference>
<evidence type="ECO:0000313" key="3">
    <source>
        <dbReference type="EMBL" id="CAD1846254.1"/>
    </source>
</evidence>
<dbReference type="GO" id="GO:0007131">
    <property type="term" value="P:reciprocal meiotic recombination"/>
    <property type="evidence" value="ECO:0007669"/>
    <property type="project" value="TreeGrafter"/>
</dbReference>
<organism evidence="3">
    <name type="scientific">Ananas comosus var. bracteatus</name>
    <name type="common">red pineapple</name>
    <dbReference type="NCBI Taxonomy" id="296719"/>
    <lineage>
        <taxon>Eukaryota</taxon>
        <taxon>Viridiplantae</taxon>
        <taxon>Streptophyta</taxon>
        <taxon>Embryophyta</taxon>
        <taxon>Tracheophyta</taxon>
        <taxon>Spermatophyta</taxon>
        <taxon>Magnoliopsida</taxon>
        <taxon>Liliopsida</taxon>
        <taxon>Poales</taxon>
        <taxon>Bromeliaceae</taxon>
        <taxon>Bromelioideae</taxon>
        <taxon>Ananas</taxon>
    </lineage>
</organism>
<dbReference type="SUPFAM" id="SSF52540">
    <property type="entry name" value="P-loop containing nucleoside triphosphate hydrolases"/>
    <property type="match status" value="1"/>
</dbReference>
<dbReference type="GO" id="GO:0070192">
    <property type="term" value="P:chromosome organization involved in meiotic cell cycle"/>
    <property type="evidence" value="ECO:0007669"/>
    <property type="project" value="TreeGrafter"/>
</dbReference>
<evidence type="ECO:0000256" key="1">
    <source>
        <dbReference type="ARBA" id="ARBA00023125"/>
    </source>
</evidence>
<dbReference type="InterPro" id="IPR010995">
    <property type="entry name" value="DNA_repair_Rad51/TF_NusA_a-hlx"/>
</dbReference>
<dbReference type="GO" id="GO:0000150">
    <property type="term" value="F:DNA strand exchange activity"/>
    <property type="evidence" value="ECO:0007669"/>
    <property type="project" value="TreeGrafter"/>
</dbReference>
<name>A0A6V7QSS6_ANACO</name>
<dbReference type="AlphaFoldDB" id="A0A6V7QSS6"/>
<dbReference type="GO" id="GO:0006312">
    <property type="term" value="P:mitotic recombination"/>
    <property type="evidence" value="ECO:0007669"/>
    <property type="project" value="TreeGrafter"/>
</dbReference>
<dbReference type="GO" id="GO:0000730">
    <property type="term" value="P:DNA recombinase assembly"/>
    <property type="evidence" value="ECO:0007669"/>
    <property type="project" value="TreeGrafter"/>
</dbReference>
<dbReference type="GO" id="GO:0008094">
    <property type="term" value="F:ATP-dependent activity, acting on DNA"/>
    <property type="evidence" value="ECO:0007669"/>
    <property type="project" value="TreeGrafter"/>
</dbReference>
<evidence type="ECO:0000259" key="2">
    <source>
        <dbReference type="Pfam" id="PF08423"/>
    </source>
</evidence>
<dbReference type="EMBL" id="CAJEUB010000013">
    <property type="protein sequence ID" value="CAD1846254.1"/>
    <property type="molecule type" value="Genomic_DNA"/>
</dbReference>
<dbReference type="PANTHER" id="PTHR22942:SF30">
    <property type="entry name" value="MEIOTIC RECOMBINATION PROTEIN DMC1_LIM15 HOMOLOG"/>
    <property type="match status" value="1"/>
</dbReference>
<keyword evidence="1" id="KW-0238">DNA-binding</keyword>
<dbReference type="Pfam" id="PF08423">
    <property type="entry name" value="Rad51"/>
    <property type="match status" value="1"/>
</dbReference>
<dbReference type="PANTHER" id="PTHR22942">
    <property type="entry name" value="RECA/RAD51/RADA DNA STRAND-PAIRING FAMILY MEMBER"/>
    <property type="match status" value="1"/>
</dbReference>
<sequence>MIDVKFEDQGQLQLLDREEAEEEEDCFESIDKLISQGINAGDIKKLQDAGIYTYISRICLQLCLYAELDRNKGLSEAKVDKICEAAEKLVNMGYVTGSDLLLRRKSVIRITTGSQALDELLGGGIETLSITEAFGEFRFRSTCTVAMGRSLTSTPRERYMISRPDRIVRLQKGLGWMPTLSWIISFMRERIRMSISTTCFWVCCENGRRALQASDRGFCHRSVPRRLLWKGGACRAPAKVGADALPPNEDRRRIQRRSLHDQSSDCGSGWRDVHIGPKEAGGRARASACIHYPSDAEERKGEQRVCKIFDAPNLPEAEAISFAKFLLLL</sequence>
<dbReference type="InterPro" id="IPR013632">
    <property type="entry name" value="Rad51_C"/>
</dbReference>
<dbReference type="Gene3D" id="3.40.50.300">
    <property type="entry name" value="P-loop containing nucleotide triphosphate hydrolases"/>
    <property type="match status" value="1"/>
</dbReference>
<dbReference type="GO" id="GO:0003697">
    <property type="term" value="F:single-stranded DNA binding"/>
    <property type="evidence" value="ECO:0007669"/>
    <property type="project" value="TreeGrafter"/>
</dbReference>
<gene>
    <name evidence="3" type="ORF">CB5_LOCUS29465</name>
</gene>